<feature type="transmembrane region" description="Helical" evidence="3">
    <location>
        <begin position="1202"/>
        <end position="1226"/>
    </location>
</feature>
<dbReference type="EMBL" id="GG662699">
    <property type="protein sequence ID" value="EAR95963.2"/>
    <property type="molecule type" value="Genomic_DNA"/>
</dbReference>
<feature type="transmembrane region" description="Helical" evidence="3">
    <location>
        <begin position="869"/>
        <end position="888"/>
    </location>
</feature>
<feature type="compositionally biased region" description="Low complexity" evidence="2">
    <location>
        <begin position="227"/>
        <end position="243"/>
    </location>
</feature>
<feature type="transmembrane region" description="Helical" evidence="3">
    <location>
        <begin position="895"/>
        <end position="915"/>
    </location>
</feature>
<feature type="compositionally biased region" description="Polar residues" evidence="2">
    <location>
        <begin position="244"/>
        <end position="277"/>
    </location>
</feature>
<feature type="transmembrane region" description="Helical" evidence="3">
    <location>
        <begin position="1779"/>
        <end position="1798"/>
    </location>
</feature>
<feature type="transmembrane region" description="Helical" evidence="3">
    <location>
        <begin position="1996"/>
        <end position="2019"/>
    </location>
</feature>
<feature type="transmembrane region" description="Helical" evidence="3">
    <location>
        <begin position="1739"/>
        <end position="1759"/>
    </location>
</feature>
<feature type="region of interest" description="Disordered" evidence="2">
    <location>
        <begin position="637"/>
        <end position="661"/>
    </location>
</feature>
<feature type="transmembrane region" description="Helical" evidence="3">
    <location>
        <begin position="461"/>
        <end position="482"/>
    </location>
</feature>
<feature type="transmembrane region" description="Helical" evidence="3">
    <location>
        <begin position="435"/>
        <end position="454"/>
    </location>
</feature>
<feature type="transmembrane region" description="Helical" evidence="3">
    <location>
        <begin position="836"/>
        <end position="857"/>
    </location>
</feature>
<keyword evidence="3" id="KW-1133">Transmembrane helix</keyword>
<keyword evidence="3 4" id="KW-0812">Transmembrane</keyword>
<feature type="transmembrane region" description="Helical" evidence="3">
    <location>
        <begin position="1006"/>
        <end position="1027"/>
    </location>
</feature>
<organism evidence="4 5">
    <name type="scientific">Tetrahymena thermophila (strain SB210)</name>
    <dbReference type="NCBI Taxonomy" id="312017"/>
    <lineage>
        <taxon>Eukaryota</taxon>
        <taxon>Sar</taxon>
        <taxon>Alveolata</taxon>
        <taxon>Ciliophora</taxon>
        <taxon>Intramacronucleata</taxon>
        <taxon>Oligohymenophorea</taxon>
        <taxon>Hymenostomatida</taxon>
        <taxon>Tetrahymenina</taxon>
        <taxon>Tetrahymenidae</taxon>
        <taxon>Tetrahymena</taxon>
    </lineage>
</organism>
<dbReference type="InParanoid" id="I7MEA6"/>
<feature type="transmembrane region" description="Helical" evidence="3">
    <location>
        <begin position="1969"/>
        <end position="1990"/>
    </location>
</feature>
<dbReference type="eggNOG" id="ENOG502RT3T">
    <property type="taxonomic scope" value="Eukaryota"/>
</dbReference>
<keyword evidence="5" id="KW-1185">Reference proteome</keyword>
<feature type="transmembrane region" description="Helical" evidence="3">
    <location>
        <begin position="533"/>
        <end position="551"/>
    </location>
</feature>
<feature type="transmembrane region" description="Helical" evidence="3">
    <location>
        <begin position="1039"/>
        <end position="1061"/>
    </location>
</feature>
<dbReference type="SUPFAM" id="SSF103473">
    <property type="entry name" value="MFS general substrate transporter"/>
    <property type="match status" value="1"/>
</dbReference>
<feature type="transmembrane region" description="Helical" evidence="3">
    <location>
        <begin position="1875"/>
        <end position="1892"/>
    </location>
</feature>
<dbReference type="SUPFAM" id="SSF47473">
    <property type="entry name" value="EF-hand"/>
    <property type="match status" value="1"/>
</dbReference>
<dbReference type="OrthoDB" id="301971at2759"/>
<proteinExistence type="predicted"/>
<dbReference type="RefSeq" id="XP_001016208.2">
    <property type="nucleotide sequence ID" value="XM_001016208.2"/>
</dbReference>
<feature type="compositionally biased region" description="Basic and acidic residues" evidence="2">
    <location>
        <begin position="2126"/>
        <end position="2135"/>
    </location>
</feature>
<feature type="transmembrane region" description="Helical" evidence="3">
    <location>
        <begin position="502"/>
        <end position="521"/>
    </location>
</feature>
<feature type="region of interest" description="Disordered" evidence="2">
    <location>
        <begin position="205"/>
        <end position="277"/>
    </location>
</feature>
<dbReference type="PANTHER" id="PTHR34491">
    <property type="entry name" value="A-TYPE INCLUSION PROTEIN, PUTATIVE-RELATED"/>
    <property type="match status" value="1"/>
</dbReference>
<feature type="transmembrane region" description="Helical" evidence="3">
    <location>
        <begin position="1819"/>
        <end position="1843"/>
    </location>
</feature>
<keyword evidence="1" id="KW-0175">Coiled coil</keyword>
<evidence type="ECO:0000256" key="3">
    <source>
        <dbReference type="SAM" id="Phobius"/>
    </source>
</evidence>
<feature type="transmembrane region" description="Helical" evidence="3">
    <location>
        <begin position="1913"/>
        <end position="1933"/>
    </location>
</feature>
<feature type="region of interest" description="Disordered" evidence="2">
    <location>
        <begin position="2109"/>
        <end position="2162"/>
    </location>
</feature>
<evidence type="ECO:0000313" key="5">
    <source>
        <dbReference type="Proteomes" id="UP000009168"/>
    </source>
</evidence>
<dbReference type="InterPro" id="IPR036259">
    <property type="entry name" value="MFS_trans_sf"/>
</dbReference>
<name>I7MEA6_TETTS</name>
<feature type="transmembrane region" description="Helical" evidence="3">
    <location>
        <begin position="398"/>
        <end position="415"/>
    </location>
</feature>
<dbReference type="PANTHER" id="PTHR34491:SF156">
    <property type="entry name" value="KINESIN MOTOR DOMAIN-CONTAINING PROTEIN"/>
    <property type="match status" value="1"/>
</dbReference>
<feature type="transmembrane region" description="Helical" evidence="3">
    <location>
        <begin position="1939"/>
        <end position="1957"/>
    </location>
</feature>
<gene>
    <name evidence="4" type="ORF">TTHERM_00125290</name>
</gene>
<feature type="transmembrane region" description="Helical" evidence="3">
    <location>
        <begin position="1127"/>
        <end position="1149"/>
    </location>
</feature>
<sequence>MNIGKSNDDRKKQRLANAQNILNTNMTANSFYKTNNNLNNNPTSQRNLNGERGSAFEDLQLNDQFLNQFQQKDNSADFSQKSNVMLPFDDNNQNMLNNSQNNINTQTNIMGNNNQQSSMNMIGGGNRNSNNTSQNNIIVTQNNTLITQNNTLVTQNNLITGNNKTQATNNKNVKAQLAPISSERGQIETSSGKFDINRLEEMISNNQTKVTQPNAITNNSNVSNKRQQQSNLFQKKQQRGQKQNNPSGLMQVKGNNSQAVNNNQTINDPKTKMNTDNMTSQNLLYNSKEIQETIDNGSGFEQTKGQNIHILDDEIDQNNNEKKGVLYPAKIINSQKRKSVYEDQIQRPPSKSTIEILGIICQAQAKLCVLICQGIRALSQKFENCVSKIFRSRVGSELIWLFGAVFICWLVYMGITYNSRDITDSNQYDSLKQYISNNIILGSFIFIAYGIIFLSIRNWTAYLLLFFFQAVPSLIIFMYYVYDTLKLRNRLHIPSPDYIQCAYIFGLYFFWMATFFVIKDLRESFNISARNFFMLFWCIVTAALVIGYTVYTVSTTWNLDFYWGDHYIKILAGPYILILALSWIYMHFSFFDPILQKVPDRQLAADENELEKLEQKKQQKKKYESVKVIIPDQDDEQHESFLKKQSSNEQHNQHEEHDDQEFLEEVHDAEGGGAFGITQQGDTIGVHSEKKEGEETPQDLTEEEKARLEQERLEAEEQERLRIEEEEKDNELREIEKRKLLLKIELRRDKPDPRMKVIMQNYSVIFCSCVFGGSLIVLTVNSMLNMAHDLQIGQDDNLFLNQRGFYLSVFYIFIVPIICLLGTALIFSQASDKIKLIVFPIIGGLVPVLFFMPFSVVTDLFYNLRPLKTFFAIGPCILGLYWVSLIFIKIKSIQFSMLLNGYICLFFIIPLLYILPQRSVDYYGAYDNIAQGIELALIIIGIILLLTLVFIDIFLEIRKRFRRRALKNKLKKEGRRQEIEEIEKEEFEEGQKFEISNIFKYDLYDFGLWGNAFGYIFTLTVLAFMYFNQPKWISLQQSGAIIGMQPVILLLFLISLIVLLLKIIPEKQKVAVSFSEQITQLVESKGERQITLDRQHKAKRTILMFSFVYAPIILGILIAVFHNNDEVKSNCITMIIGFPIVAIVFLLFYKLKQNFEGHARTAVPALVVFCWIFLYLPLAGILPSSVLYLSNDDESDVNYERLLLGFLIILLFLGIALFAIFIHLYFKRRDFEKKFLFIASKLIRKLAKVHVKSDYHVINLMYQGYISKGAEGIKEALINLQKPVYYAEVSDKDPDPRYSKIIIDAYAYEKLNKKEKTNPNKCWDKFVSWFFYIFCCCYKDYYARLMAQIAAERNKNGAGDGDGSDGNKDLQNIMDEALKKQQEQEEEEEQIIEEDPWLKKYIIDKKFRPIHEKIIEPLRRYDLGQQLEISKPWTDAFLRNVFYVFAQGSSTKFDGLKWKDYVMFKELLIKGGVIPCDEIQDHEIDIIYNKFTSVDGKPNKKPISYFEFPKILKEVAKRKYPFELDVDEALGKLCKNWLYPYLLWNLPPIRGLYRHEWDYVLFLLKLYGLDDLYKELIEEDEGFYYRLKKELGLMPKDETDDIILPDIDARMKNRKTKCQRCIERFNKYMKSLMENTSYFCKSLCLLDKDIKSNGKDEIDLEVNLINNDLLAPQQFGAKKKKNGQGYIHEESPEWPEIVDIMVDEIQHQEKQFARLKDKEIGLVELRSNFTNRFAIFFKILEYIGMAFIAFRPAVTQWGFSTIVYQVLNSMDTEIPNTNFSIKFGVGLGLSIAFFIFLYKSVQRIRTLRFGSCEQKNKKLYCSADFWQIQFLSMAGIAMMFWIFKILLDGMSCDYSVVPKYLYQQPDFICLEQKQITLIGLGVLGIFIFYPMASFLWPNVQYQNRSLDLRYDPTYLVISTQVKFLLAGGTAFLAHPDVQVYYFAFSTILLLLFAFLTNKMKPCLLKKVNPLDMGGYFLCGWFHLSALIVTATENTTIAWIVLAVGAFLICLLSLFNWKIIHDKDLAEREKRLANEKKDVNPEVQVQDQAEEVEIEQQEPEPVMDVDKVLYEEWDQQIKTYDPELLKITKELQETRKKRIDERNKKLKELERRQKLIAQMDKEDEEDGIKSKEKVPGEDGEDDLEAQKKKEETVGLQKKTTIKL</sequence>
<accession>I7MEA6</accession>
<feature type="transmembrane region" description="Helical" evidence="3">
    <location>
        <begin position="1161"/>
        <end position="1182"/>
    </location>
</feature>
<feature type="region of interest" description="Disordered" evidence="2">
    <location>
        <begin position="688"/>
        <end position="707"/>
    </location>
</feature>
<keyword evidence="3" id="KW-0472">Membrane</keyword>
<protein>
    <submittedName>
        <fullName evidence="4">Transmembrane protein, putative</fullName>
    </submittedName>
</protein>
<feature type="transmembrane region" description="Helical" evidence="3">
    <location>
        <begin position="762"/>
        <end position="784"/>
    </location>
</feature>
<dbReference type="Proteomes" id="UP000009168">
    <property type="component" value="Unassembled WGS sequence"/>
</dbReference>
<feature type="transmembrane region" description="Helical" evidence="3">
    <location>
        <begin position="804"/>
        <end position="827"/>
    </location>
</feature>
<feature type="compositionally biased region" description="Polar residues" evidence="2">
    <location>
        <begin position="205"/>
        <end position="226"/>
    </location>
</feature>
<feature type="transmembrane region" description="Helical" evidence="3">
    <location>
        <begin position="935"/>
        <end position="955"/>
    </location>
</feature>
<feature type="transmembrane region" description="Helical" evidence="3">
    <location>
        <begin position="1102"/>
        <end position="1121"/>
    </location>
</feature>
<reference evidence="5" key="1">
    <citation type="journal article" date="2006" name="PLoS Biol.">
        <title>Macronuclear genome sequence of the ciliate Tetrahymena thermophila, a model eukaryote.</title>
        <authorList>
            <person name="Eisen J.A."/>
            <person name="Coyne R.S."/>
            <person name="Wu M."/>
            <person name="Wu D."/>
            <person name="Thiagarajan M."/>
            <person name="Wortman J.R."/>
            <person name="Badger J.H."/>
            <person name="Ren Q."/>
            <person name="Amedeo P."/>
            <person name="Jones K.M."/>
            <person name="Tallon L.J."/>
            <person name="Delcher A.L."/>
            <person name="Salzberg S.L."/>
            <person name="Silva J.C."/>
            <person name="Haas B.J."/>
            <person name="Majoros W.H."/>
            <person name="Farzad M."/>
            <person name="Carlton J.M."/>
            <person name="Smith R.K. Jr."/>
            <person name="Garg J."/>
            <person name="Pearlman R.E."/>
            <person name="Karrer K.M."/>
            <person name="Sun L."/>
            <person name="Manning G."/>
            <person name="Elde N.C."/>
            <person name="Turkewitz A.P."/>
            <person name="Asai D.J."/>
            <person name="Wilkes D.E."/>
            <person name="Wang Y."/>
            <person name="Cai H."/>
            <person name="Collins K."/>
            <person name="Stewart B.A."/>
            <person name="Lee S.R."/>
            <person name="Wilamowska K."/>
            <person name="Weinberg Z."/>
            <person name="Ruzzo W.L."/>
            <person name="Wloga D."/>
            <person name="Gaertig J."/>
            <person name="Frankel J."/>
            <person name="Tsao C.-C."/>
            <person name="Gorovsky M.A."/>
            <person name="Keeling P.J."/>
            <person name="Waller R.F."/>
            <person name="Patron N.J."/>
            <person name="Cherry J.M."/>
            <person name="Stover N.A."/>
            <person name="Krieger C.J."/>
            <person name="del Toro C."/>
            <person name="Ryder H.F."/>
            <person name="Williamson S.C."/>
            <person name="Barbeau R.A."/>
            <person name="Hamilton E.P."/>
            <person name="Orias E."/>
        </authorList>
    </citation>
    <scope>NUCLEOTIDE SEQUENCE [LARGE SCALE GENOMIC DNA]</scope>
    <source>
        <strain evidence="5">SB210</strain>
    </source>
</reference>
<evidence type="ECO:0000313" key="4">
    <source>
        <dbReference type="EMBL" id="EAR95963.2"/>
    </source>
</evidence>
<feature type="transmembrane region" description="Helical" evidence="3">
    <location>
        <begin position="571"/>
        <end position="591"/>
    </location>
</feature>
<dbReference type="KEGG" id="tet:TTHERM_00125290"/>
<evidence type="ECO:0000256" key="2">
    <source>
        <dbReference type="SAM" id="MobiDB-lite"/>
    </source>
</evidence>
<feature type="coiled-coil region" evidence="1">
    <location>
        <begin position="1367"/>
        <end position="1395"/>
    </location>
</feature>
<dbReference type="InterPro" id="IPR011992">
    <property type="entry name" value="EF-hand-dom_pair"/>
</dbReference>
<evidence type="ECO:0000256" key="1">
    <source>
        <dbReference type="SAM" id="Coils"/>
    </source>
</evidence>
<dbReference type="GeneID" id="7841038"/>